<gene>
    <name evidence="1" type="ORF">CEXT_240261</name>
</gene>
<sequence length="138" mass="16010">MRFVSANESCCSSFNPPINSMAVLSRYAAREKLLIPVLFIDQKHRVGTIWTEIPILELYCGIDLHELSKNFDQKHCRVQFGQKYPFLNCIVVNEVSFALEVVEEFCPKTLRGTIWTEISILKLYWEIALHALKVVEEF</sequence>
<dbReference type="EMBL" id="BPLR01005209">
    <property type="protein sequence ID" value="GIY00643.1"/>
    <property type="molecule type" value="Genomic_DNA"/>
</dbReference>
<keyword evidence="2" id="KW-1185">Reference proteome</keyword>
<comment type="caution">
    <text evidence="1">The sequence shown here is derived from an EMBL/GenBank/DDBJ whole genome shotgun (WGS) entry which is preliminary data.</text>
</comment>
<organism evidence="1 2">
    <name type="scientific">Caerostris extrusa</name>
    <name type="common">Bark spider</name>
    <name type="synonym">Caerostris bankana</name>
    <dbReference type="NCBI Taxonomy" id="172846"/>
    <lineage>
        <taxon>Eukaryota</taxon>
        <taxon>Metazoa</taxon>
        <taxon>Ecdysozoa</taxon>
        <taxon>Arthropoda</taxon>
        <taxon>Chelicerata</taxon>
        <taxon>Arachnida</taxon>
        <taxon>Araneae</taxon>
        <taxon>Araneomorphae</taxon>
        <taxon>Entelegynae</taxon>
        <taxon>Araneoidea</taxon>
        <taxon>Araneidae</taxon>
        <taxon>Caerostris</taxon>
    </lineage>
</organism>
<reference evidence="1 2" key="1">
    <citation type="submission" date="2021-06" db="EMBL/GenBank/DDBJ databases">
        <title>Caerostris extrusa draft genome.</title>
        <authorList>
            <person name="Kono N."/>
            <person name="Arakawa K."/>
        </authorList>
    </citation>
    <scope>NUCLEOTIDE SEQUENCE [LARGE SCALE GENOMIC DNA]</scope>
</reference>
<dbReference type="Proteomes" id="UP001054945">
    <property type="component" value="Unassembled WGS sequence"/>
</dbReference>
<accession>A0AAV4PTA4</accession>
<proteinExistence type="predicted"/>
<dbReference type="AlphaFoldDB" id="A0AAV4PTA4"/>
<name>A0AAV4PTA4_CAEEX</name>
<protein>
    <submittedName>
        <fullName evidence="1">Uncharacterized protein</fullName>
    </submittedName>
</protein>
<evidence type="ECO:0000313" key="1">
    <source>
        <dbReference type="EMBL" id="GIY00643.1"/>
    </source>
</evidence>
<evidence type="ECO:0000313" key="2">
    <source>
        <dbReference type="Proteomes" id="UP001054945"/>
    </source>
</evidence>